<evidence type="ECO:0000256" key="1">
    <source>
        <dbReference type="SAM" id="MobiDB-lite"/>
    </source>
</evidence>
<reference evidence="2" key="1">
    <citation type="submission" date="2020-04" db="EMBL/GenBank/DDBJ databases">
        <authorList>
            <person name="Alioto T."/>
            <person name="Alioto T."/>
            <person name="Gomez Garrido J."/>
        </authorList>
    </citation>
    <scope>NUCLEOTIDE SEQUENCE</scope>
    <source>
        <strain evidence="2">A484AB</strain>
    </source>
</reference>
<keyword evidence="3" id="KW-1185">Reference proteome</keyword>
<feature type="compositionally biased region" description="Basic and acidic residues" evidence="1">
    <location>
        <begin position="1"/>
        <end position="18"/>
    </location>
</feature>
<feature type="compositionally biased region" description="Basic and acidic residues" evidence="1">
    <location>
        <begin position="44"/>
        <end position="53"/>
    </location>
</feature>
<dbReference type="OrthoDB" id="5842105at2759"/>
<dbReference type="Proteomes" id="UP001152795">
    <property type="component" value="Unassembled WGS sequence"/>
</dbReference>
<evidence type="ECO:0000313" key="2">
    <source>
        <dbReference type="EMBL" id="CAB4001457.1"/>
    </source>
</evidence>
<proteinExistence type="predicted"/>
<dbReference type="AlphaFoldDB" id="A0A6S7HDX4"/>
<name>A0A6S7HDX4_PARCT</name>
<evidence type="ECO:0000313" key="3">
    <source>
        <dbReference type="Proteomes" id="UP001152795"/>
    </source>
</evidence>
<comment type="caution">
    <text evidence="2">The sequence shown here is derived from an EMBL/GenBank/DDBJ whole genome shotgun (WGS) entry which is preliminary data.</text>
</comment>
<gene>
    <name evidence="2" type="ORF">PACLA_8A032692</name>
</gene>
<organism evidence="2 3">
    <name type="scientific">Paramuricea clavata</name>
    <name type="common">Red gorgonian</name>
    <name type="synonym">Violescent sea-whip</name>
    <dbReference type="NCBI Taxonomy" id="317549"/>
    <lineage>
        <taxon>Eukaryota</taxon>
        <taxon>Metazoa</taxon>
        <taxon>Cnidaria</taxon>
        <taxon>Anthozoa</taxon>
        <taxon>Octocorallia</taxon>
        <taxon>Malacalcyonacea</taxon>
        <taxon>Plexauridae</taxon>
        <taxon>Paramuricea</taxon>
    </lineage>
</organism>
<accession>A0A6S7HDX4</accession>
<feature type="region of interest" description="Disordered" evidence="1">
    <location>
        <begin position="1"/>
        <end position="92"/>
    </location>
</feature>
<protein>
    <submittedName>
        <fullName evidence="2">Uncharacterized protein</fullName>
    </submittedName>
</protein>
<dbReference type="EMBL" id="CACRXK020004091">
    <property type="protein sequence ID" value="CAB4001457.1"/>
    <property type="molecule type" value="Genomic_DNA"/>
</dbReference>
<sequence length="162" mass="19477">MDSDSHSLHPVRHIKDVEPNVGRMLCKLFPDDENVKLGSKRRSSREQEHKRVDQGSPSRRRSRRHSSPSSHRRKRRRRDREGRHRSRERYDSLGLIDPRSRYGVRKETLIHGSYSDYVREFHRSRQPSSAFPPYGRIDPYAVVYATDFMRHERPPSYSRRRR</sequence>
<feature type="compositionally biased region" description="Basic residues" evidence="1">
    <location>
        <begin position="58"/>
        <end position="87"/>
    </location>
</feature>